<dbReference type="OrthoDB" id="9045398at2759"/>
<dbReference type="GeneID" id="106551329"/>
<protein>
    <submittedName>
        <fullName evidence="2">Uncharacterized protein LOC106551329</fullName>
    </submittedName>
</protein>
<gene>
    <name evidence="2" type="primary">LOC106551329</name>
</gene>
<dbReference type="Proteomes" id="UP000504617">
    <property type="component" value="Unplaced"/>
</dbReference>
<sequence length="287" mass="33718">MVLNELSSRFLDYSSFDHIKNPWNHDKFISKEYEVNISKENPDSLVILSQLEDSDDSSGSTGSDDFYYSCNDSIPSKKDKKVFFNILKHLLKDQSILKEGNKEECLCDNSKLKLEYMGRDCKALILDEDGKKIWEGIIETKYIYLNWRGDEIEPLSLENLQIVQNELKFLGIQNKKVCDCFSLARTQFMEEQNLVQENMKLRIICCEVILTFGKGENLATVLFDDVEKIPKYNIKMVHWYTKLYRNLRVFFAWLATFYRRPSTLFSHTESLLQFLHKILPLLESKIL</sequence>
<reference evidence="2" key="1">
    <citation type="submission" date="2025-08" db="UniProtKB">
        <authorList>
            <consortium name="RefSeq"/>
        </authorList>
    </citation>
    <scope>IDENTIFICATION</scope>
    <source>
        <tissue evidence="2">Skeletal muscle</tissue>
    </source>
</reference>
<dbReference type="AlphaFoldDB" id="A0A6I9YLI6"/>
<evidence type="ECO:0000313" key="2">
    <source>
        <dbReference type="RefSeq" id="XP_013924894.1"/>
    </source>
</evidence>
<evidence type="ECO:0000313" key="1">
    <source>
        <dbReference type="Proteomes" id="UP000504617"/>
    </source>
</evidence>
<keyword evidence="1" id="KW-1185">Reference proteome</keyword>
<organism evidence="1 2">
    <name type="scientific">Thamnophis sirtalis</name>
    <dbReference type="NCBI Taxonomy" id="35019"/>
    <lineage>
        <taxon>Eukaryota</taxon>
        <taxon>Metazoa</taxon>
        <taxon>Chordata</taxon>
        <taxon>Craniata</taxon>
        <taxon>Vertebrata</taxon>
        <taxon>Euteleostomi</taxon>
        <taxon>Lepidosauria</taxon>
        <taxon>Squamata</taxon>
        <taxon>Bifurcata</taxon>
        <taxon>Unidentata</taxon>
        <taxon>Episquamata</taxon>
        <taxon>Toxicofera</taxon>
        <taxon>Serpentes</taxon>
        <taxon>Colubroidea</taxon>
        <taxon>Colubridae</taxon>
        <taxon>Natricinae</taxon>
        <taxon>Thamnophis</taxon>
    </lineage>
</organism>
<proteinExistence type="predicted"/>
<dbReference type="RefSeq" id="XP_013924894.1">
    <property type="nucleotide sequence ID" value="XM_014069419.1"/>
</dbReference>
<name>A0A6I9YLI6_9SAUR</name>
<accession>A0A6I9YLI6</accession>
<dbReference type="KEGG" id="tsr:106551329"/>